<gene>
    <name evidence="2" type="ORF">Taro_049823</name>
</gene>
<reference evidence="2" key="1">
    <citation type="submission" date="2017-07" db="EMBL/GenBank/DDBJ databases">
        <title>Taro Niue Genome Assembly and Annotation.</title>
        <authorList>
            <person name="Atibalentja N."/>
            <person name="Keating K."/>
            <person name="Fields C.J."/>
        </authorList>
    </citation>
    <scope>NUCLEOTIDE SEQUENCE</scope>
    <source>
        <strain evidence="2">Niue_2</strain>
        <tissue evidence="2">Leaf</tissue>
    </source>
</reference>
<evidence type="ECO:0000313" key="2">
    <source>
        <dbReference type="EMBL" id="MQM16861.1"/>
    </source>
</evidence>
<dbReference type="InterPro" id="IPR012337">
    <property type="entry name" value="RNaseH-like_sf"/>
</dbReference>
<dbReference type="InterPro" id="IPR036397">
    <property type="entry name" value="RNaseH_sf"/>
</dbReference>
<dbReference type="OrthoDB" id="685164at2759"/>
<dbReference type="GO" id="GO:0003676">
    <property type="term" value="F:nucleic acid binding"/>
    <property type="evidence" value="ECO:0007669"/>
    <property type="project" value="InterPro"/>
</dbReference>
<dbReference type="EMBL" id="NMUH01007212">
    <property type="protein sequence ID" value="MQM16861.1"/>
    <property type="molecule type" value="Genomic_DNA"/>
</dbReference>
<comment type="caution">
    <text evidence="2">The sequence shown here is derived from an EMBL/GenBank/DDBJ whole genome shotgun (WGS) entry which is preliminary data.</text>
</comment>
<dbReference type="PANTHER" id="PTHR47723:SF19">
    <property type="entry name" value="POLYNUCLEOTIDYL TRANSFERASE, RIBONUCLEASE H-LIKE SUPERFAMILY PROTEIN"/>
    <property type="match status" value="1"/>
</dbReference>
<organism evidence="2 3">
    <name type="scientific">Colocasia esculenta</name>
    <name type="common">Wild taro</name>
    <name type="synonym">Arum esculentum</name>
    <dbReference type="NCBI Taxonomy" id="4460"/>
    <lineage>
        <taxon>Eukaryota</taxon>
        <taxon>Viridiplantae</taxon>
        <taxon>Streptophyta</taxon>
        <taxon>Embryophyta</taxon>
        <taxon>Tracheophyta</taxon>
        <taxon>Spermatophyta</taxon>
        <taxon>Magnoliopsida</taxon>
        <taxon>Liliopsida</taxon>
        <taxon>Araceae</taxon>
        <taxon>Aroideae</taxon>
        <taxon>Colocasieae</taxon>
        <taxon>Colocasia</taxon>
    </lineage>
</organism>
<sequence>MASRYGLDMPEAVTKVFPSGISKEVFNAANNLIMQNSRWVLGDGKDIDILRHKWVGSASLISFLPTLSQQPFSSVKDVVVQHDHPLRSHDIISRVMENISLSDTPDACAWMCNVNGIFFTSSAFQAVRPHGINRPTLLNIWHHAFNPRASIFGWRILHRAMPTDDRLFDCGIHLASLCSCCKNPSIEDLDHLFLTGELASMLWRWASPLLSDQVMGPHITSTSWNTISMSNCQSASVKLTVPKLVRWIPPQYGFNLNVDGACKGNPGPCGGGGCFQDLNGDIHLGFNFSYGQGNNMIVEVCTLCDGIRIAKSFLSNTNIKLVHVYRETNRVADTLASFACERGGSSVFTCSSLPSVYKGP</sequence>
<proteinExistence type="predicted"/>
<keyword evidence="3" id="KW-1185">Reference proteome</keyword>
<evidence type="ECO:0000259" key="1">
    <source>
        <dbReference type="Pfam" id="PF13966"/>
    </source>
</evidence>
<feature type="non-terminal residue" evidence="2">
    <location>
        <position position="1"/>
    </location>
</feature>
<dbReference type="PANTHER" id="PTHR47723">
    <property type="entry name" value="OS05G0353850 PROTEIN"/>
    <property type="match status" value="1"/>
</dbReference>
<dbReference type="InterPro" id="IPR026960">
    <property type="entry name" value="RVT-Znf"/>
</dbReference>
<dbReference type="Proteomes" id="UP000652761">
    <property type="component" value="Unassembled WGS sequence"/>
</dbReference>
<name>A0A843XC43_COLES</name>
<dbReference type="Gene3D" id="3.30.420.10">
    <property type="entry name" value="Ribonuclease H-like superfamily/Ribonuclease H"/>
    <property type="match status" value="1"/>
</dbReference>
<dbReference type="Pfam" id="PF13966">
    <property type="entry name" value="zf-RVT"/>
    <property type="match status" value="1"/>
</dbReference>
<dbReference type="SUPFAM" id="SSF53098">
    <property type="entry name" value="Ribonuclease H-like"/>
    <property type="match status" value="1"/>
</dbReference>
<dbReference type="InterPro" id="IPR053151">
    <property type="entry name" value="RNase_H-like"/>
</dbReference>
<accession>A0A843XC43</accession>
<feature type="domain" description="Reverse transcriptase zinc-binding" evidence="1">
    <location>
        <begin position="118"/>
        <end position="203"/>
    </location>
</feature>
<evidence type="ECO:0000313" key="3">
    <source>
        <dbReference type="Proteomes" id="UP000652761"/>
    </source>
</evidence>
<dbReference type="AlphaFoldDB" id="A0A843XC43"/>
<protein>
    <recommendedName>
        <fullName evidence="1">Reverse transcriptase zinc-binding domain-containing protein</fullName>
    </recommendedName>
</protein>